<protein>
    <submittedName>
        <fullName evidence="1">Uncharacterized protein</fullName>
    </submittedName>
</protein>
<accession>A0AAV5DXK3</accession>
<evidence type="ECO:0000313" key="1">
    <source>
        <dbReference type="EMBL" id="GJN15809.1"/>
    </source>
</evidence>
<keyword evidence="2" id="KW-1185">Reference proteome</keyword>
<dbReference type="Proteomes" id="UP001054889">
    <property type="component" value="Unassembled WGS sequence"/>
</dbReference>
<evidence type="ECO:0000313" key="2">
    <source>
        <dbReference type="Proteomes" id="UP001054889"/>
    </source>
</evidence>
<proteinExistence type="predicted"/>
<gene>
    <name evidence="1" type="primary">gb02751</name>
    <name evidence="1" type="ORF">PR202_gb02751</name>
</gene>
<organism evidence="1 2">
    <name type="scientific">Eleusine coracana subsp. coracana</name>
    <dbReference type="NCBI Taxonomy" id="191504"/>
    <lineage>
        <taxon>Eukaryota</taxon>
        <taxon>Viridiplantae</taxon>
        <taxon>Streptophyta</taxon>
        <taxon>Embryophyta</taxon>
        <taxon>Tracheophyta</taxon>
        <taxon>Spermatophyta</taxon>
        <taxon>Magnoliopsida</taxon>
        <taxon>Liliopsida</taxon>
        <taxon>Poales</taxon>
        <taxon>Poaceae</taxon>
        <taxon>PACMAD clade</taxon>
        <taxon>Chloridoideae</taxon>
        <taxon>Cynodonteae</taxon>
        <taxon>Eleusininae</taxon>
        <taxon>Eleusine</taxon>
    </lineage>
</organism>
<reference evidence="1" key="2">
    <citation type="submission" date="2021-12" db="EMBL/GenBank/DDBJ databases">
        <title>Resequencing data analysis of finger millet.</title>
        <authorList>
            <person name="Hatakeyama M."/>
            <person name="Aluri S."/>
            <person name="Balachadran M.T."/>
            <person name="Sivarajan S.R."/>
            <person name="Poveda L."/>
            <person name="Shimizu-Inatsugi R."/>
            <person name="Schlapbach R."/>
            <person name="Sreeman S.M."/>
            <person name="Shimizu K.K."/>
        </authorList>
    </citation>
    <scope>NUCLEOTIDE SEQUENCE</scope>
</reference>
<reference evidence="1" key="1">
    <citation type="journal article" date="2018" name="DNA Res.">
        <title>Multiple hybrid de novo genome assembly of finger millet, an orphan allotetraploid crop.</title>
        <authorList>
            <person name="Hatakeyama M."/>
            <person name="Aluri S."/>
            <person name="Balachadran M.T."/>
            <person name="Sivarajan S.R."/>
            <person name="Patrignani A."/>
            <person name="Gruter S."/>
            <person name="Poveda L."/>
            <person name="Shimizu-Inatsugi R."/>
            <person name="Baeten J."/>
            <person name="Francoijs K.J."/>
            <person name="Nataraja K.N."/>
            <person name="Reddy Y.A.N."/>
            <person name="Phadnis S."/>
            <person name="Ravikumar R.L."/>
            <person name="Schlapbach R."/>
            <person name="Sreeman S.M."/>
            <person name="Shimizu K.K."/>
        </authorList>
    </citation>
    <scope>NUCLEOTIDE SEQUENCE</scope>
</reference>
<dbReference type="EMBL" id="BQKI01000072">
    <property type="protein sequence ID" value="GJN15809.1"/>
    <property type="molecule type" value="Genomic_DNA"/>
</dbReference>
<sequence>MAPTAPASEPTPSGSVQLLLRNIDSPGAGRCLPRDATLHVNSRLLSTPHPDAWNLASEVAAASAGGPAGPAASLDGLVGDFLGAACAAPEREYSTSPLGPAAAHVAIFLRSGAPGALGHLYLYSQHEPTRAEAERAIRRFLSLDGTNVEEWTAPVLLELCSSIASGGGGARPQAGHDDPLYADLRRALAALLDIKWKQNPGCWLDVSTEWVAEQLTRLLAAHKANAVMERIASAGVPRDDEDGG</sequence>
<name>A0AAV5DXK3_ELECO</name>
<dbReference type="AlphaFoldDB" id="A0AAV5DXK3"/>
<comment type="caution">
    <text evidence="1">The sequence shown here is derived from an EMBL/GenBank/DDBJ whole genome shotgun (WGS) entry which is preliminary data.</text>
</comment>